<evidence type="ECO:0000313" key="3">
    <source>
        <dbReference type="EMBL" id="MBC8595789.1"/>
    </source>
</evidence>
<evidence type="ECO:0000256" key="1">
    <source>
        <dbReference type="ARBA" id="ARBA00003238"/>
    </source>
</evidence>
<dbReference type="AlphaFoldDB" id="A0A926FC83"/>
<dbReference type="InterPro" id="IPR050270">
    <property type="entry name" value="DegV_domain_contain"/>
</dbReference>
<evidence type="ECO:0000256" key="2">
    <source>
        <dbReference type="ARBA" id="ARBA00023121"/>
    </source>
</evidence>
<reference evidence="3" key="1">
    <citation type="submission" date="2020-08" db="EMBL/GenBank/DDBJ databases">
        <title>Genome public.</title>
        <authorList>
            <person name="Liu C."/>
            <person name="Sun Q."/>
        </authorList>
    </citation>
    <scope>NUCLEOTIDE SEQUENCE</scope>
    <source>
        <strain evidence="3">NSJ-50</strain>
    </source>
</reference>
<proteinExistence type="predicted"/>
<dbReference type="EMBL" id="JACRTE010000002">
    <property type="protein sequence ID" value="MBC8595789.1"/>
    <property type="molecule type" value="Genomic_DNA"/>
</dbReference>
<keyword evidence="4" id="KW-1185">Reference proteome</keyword>
<comment type="function">
    <text evidence="1">May bind long-chain fatty acids, such as palmitate, and may play a role in lipid transport or fatty acid metabolism.</text>
</comment>
<dbReference type="Gene3D" id="3.40.50.10170">
    <property type="match status" value="1"/>
</dbReference>
<protein>
    <submittedName>
        <fullName evidence="3">DegV family protein</fullName>
    </submittedName>
</protein>
<dbReference type="PANTHER" id="PTHR33434:SF3">
    <property type="entry name" value="DEGV DOMAIN-CONTAINING PROTEIN YITS"/>
    <property type="match status" value="1"/>
</dbReference>
<dbReference type="PANTHER" id="PTHR33434">
    <property type="entry name" value="DEGV DOMAIN-CONTAINING PROTEIN DR_1986-RELATED"/>
    <property type="match status" value="1"/>
</dbReference>
<organism evidence="3 4">
    <name type="scientific">Qingrenia yutianensis</name>
    <dbReference type="NCBI Taxonomy" id="2763676"/>
    <lineage>
        <taxon>Bacteria</taxon>
        <taxon>Bacillati</taxon>
        <taxon>Bacillota</taxon>
        <taxon>Clostridia</taxon>
        <taxon>Eubacteriales</taxon>
        <taxon>Oscillospiraceae</taxon>
        <taxon>Qingrenia</taxon>
    </lineage>
</organism>
<dbReference type="NCBIfam" id="TIGR00762">
    <property type="entry name" value="DegV"/>
    <property type="match status" value="1"/>
</dbReference>
<keyword evidence="2" id="KW-0446">Lipid-binding</keyword>
<sequence length="284" mass="31210">MKNVKILIDSASDISLETAKKYNIDILGQNIIFGDETFVETTELSPSEFYKKLEKFGGIPKTAQINITKITEKYEQYYKDYDIIFITISSKASGTFQSANLAKDMFLEEHPDASIDVFDGFNLSLGYGRLGIAAAKMAQDGKGKDEILKEIARLRDKAEVIFVVDDLSYLQKGGRISPTAKILGNVLDIKPVLTIKDGLVTNLDKVRGAKKVYAKLVDIMMSNIDTDEKHTVYIIHGNAPGKVEKLKEKIAETTNITDIEVGEVGASVGTNTGAGVIALTYLKK</sequence>
<comment type="caution">
    <text evidence="3">The sequence shown here is derived from an EMBL/GenBank/DDBJ whole genome shotgun (WGS) entry which is preliminary data.</text>
</comment>
<name>A0A926FC83_9FIRM</name>
<dbReference type="RefSeq" id="WP_178348564.1">
    <property type="nucleotide sequence ID" value="NZ_JACRTE010000002.1"/>
</dbReference>
<dbReference type="SUPFAM" id="SSF82549">
    <property type="entry name" value="DAK1/DegV-like"/>
    <property type="match status" value="1"/>
</dbReference>
<dbReference type="InterPro" id="IPR043168">
    <property type="entry name" value="DegV_C"/>
</dbReference>
<dbReference type="Proteomes" id="UP000647416">
    <property type="component" value="Unassembled WGS sequence"/>
</dbReference>
<dbReference type="Pfam" id="PF02645">
    <property type="entry name" value="DegV"/>
    <property type="match status" value="1"/>
</dbReference>
<evidence type="ECO:0000313" key="4">
    <source>
        <dbReference type="Proteomes" id="UP000647416"/>
    </source>
</evidence>
<dbReference type="InterPro" id="IPR003797">
    <property type="entry name" value="DegV"/>
</dbReference>
<gene>
    <name evidence="3" type="ORF">H8706_02765</name>
</gene>
<dbReference type="PROSITE" id="PS51482">
    <property type="entry name" value="DEGV"/>
    <property type="match status" value="1"/>
</dbReference>
<accession>A0A926FC83</accession>
<dbReference type="GO" id="GO:0008289">
    <property type="term" value="F:lipid binding"/>
    <property type="evidence" value="ECO:0007669"/>
    <property type="project" value="UniProtKB-KW"/>
</dbReference>
<dbReference type="Gene3D" id="3.30.1180.10">
    <property type="match status" value="1"/>
</dbReference>